<evidence type="ECO:0000259" key="4">
    <source>
        <dbReference type="Pfam" id="PF01425"/>
    </source>
</evidence>
<evidence type="ECO:0000313" key="6">
    <source>
        <dbReference type="Proteomes" id="UP000019478"/>
    </source>
</evidence>
<dbReference type="Proteomes" id="UP000019478">
    <property type="component" value="Unassembled WGS sequence"/>
</dbReference>
<feature type="active site" description="Charge relay system" evidence="3">
    <location>
        <position position="132"/>
    </location>
</feature>
<dbReference type="PANTHER" id="PTHR46072">
    <property type="entry name" value="AMIDASE-RELATED-RELATED"/>
    <property type="match status" value="1"/>
</dbReference>
<dbReference type="Pfam" id="PF01425">
    <property type="entry name" value="Amidase"/>
    <property type="match status" value="1"/>
</dbReference>
<dbReference type="InterPro" id="IPR036928">
    <property type="entry name" value="AS_sf"/>
</dbReference>
<dbReference type="OrthoDB" id="6428749at2759"/>
<dbReference type="GeneID" id="19166285"/>
<dbReference type="eggNOG" id="KOG1212">
    <property type="taxonomic scope" value="Eukaryota"/>
</dbReference>
<name>W9Y971_9EURO</name>
<feature type="active site" description="Acyl-ester intermediate" evidence="3">
    <location>
        <position position="231"/>
    </location>
</feature>
<accession>W9Y971</accession>
<keyword evidence="6" id="KW-1185">Reference proteome</keyword>
<organism evidence="5 6">
    <name type="scientific">Capronia epimyces CBS 606.96</name>
    <dbReference type="NCBI Taxonomy" id="1182542"/>
    <lineage>
        <taxon>Eukaryota</taxon>
        <taxon>Fungi</taxon>
        <taxon>Dikarya</taxon>
        <taxon>Ascomycota</taxon>
        <taxon>Pezizomycotina</taxon>
        <taxon>Eurotiomycetes</taxon>
        <taxon>Chaetothyriomycetidae</taxon>
        <taxon>Chaetothyriales</taxon>
        <taxon>Herpotrichiellaceae</taxon>
        <taxon>Capronia</taxon>
    </lineage>
</organism>
<reference evidence="5 6" key="1">
    <citation type="submission" date="2013-03" db="EMBL/GenBank/DDBJ databases">
        <title>The Genome Sequence of Capronia epimyces CBS 606.96.</title>
        <authorList>
            <consortium name="The Broad Institute Genomics Platform"/>
            <person name="Cuomo C."/>
            <person name="de Hoog S."/>
            <person name="Gorbushina A."/>
            <person name="Walker B."/>
            <person name="Young S.K."/>
            <person name="Zeng Q."/>
            <person name="Gargeya S."/>
            <person name="Fitzgerald M."/>
            <person name="Haas B."/>
            <person name="Abouelleil A."/>
            <person name="Allen A.W."/>
            <person name="Alvarado L."/>
            <person name="Arachchi H.M."/>
            <person name="Berlin A.M."/>
            <person name="Chapman S.B."/>
            <person name="Gainer-Dewar J."/>
            <person name="Goldberg J."/>
            <person name="Griggs A."/>
            <person name="Gujja S."/>
            <person name="Hansen M."/>
            <person name="Howarth C."/>
            <person name="Imamovic A."/>
            <person name="Ireland A."/>
            <person name="Larimer J."/>
            <person name="McCowan C."/>
            <person name="Murphy C."/>
            <person name="Pearson M."/>
            <person name="Poon T.W."/>
            <person name="Priest M."/>
            <person name="Roberts A."/>
            <person name="Saif S."/>
            <person name="Shea T."/>
            <person name="Sisk P."/>
            <person name="Sykes S."/>
            <person name="Wortman J."/>
            <person name="Nusbaum C."/>
            <person name="Birren B."/>
        </authorList>
    </citation>
    <scope>NUCLEOTIDE SEQUENCE [LARGE SCALE GENOMIC DNA]</scope>
    <source>
        <strain evidence="5 6">CBS 606.96</strain>
    </source>
</reference>
<dbReference type="HOGENOM" id="CLU_009600_9_2_1"/>
<evidence type="ECO:0000313" key="5">
    <source>
        <dbReference type="EMBL" id="EXJ89088.1"/>
    </source>
</evidence>
<evidence type="ECO:0000256" key="1">
    <source>
        <dbReference type="ARBA" id="ARBA00009199"/>
    </source>
</evidence>
<dbReference type="SUPFAM" id="SSF75304">
    <property type="entry name" value="Amidase signature (AS) enzymes"/>
    <property type="match status" value="1"/>
</dbReference>
<feature type="domain" description="Amidase" evidence="4">
    <location>
        <begin position="76"/>
        <end position="533"/>
    </location>
</feature>
<dbReference type="GO" id="GO:0016787">
    <property type="term" value="F:hydrolase activity"/>
    <property type="evidence" value="ECO:0007669"/>
    <property type="project" value="UniProtKB-KW"/>
</dbReference>
<keyword evidence="2" id="KW-0378">Hydrolase</keyword>
<evidence type="ECO:0000256" key="2">
    <source>
        <dbReference type="ARBA" id="ARBA00022801"/>
    </source>
</evidence>
<dbReference type="STRING" id="1182542.W9Y971"/>
<dbReference type="AlphaFoldDB" id="W9Y971"/>
<gene>
    <name evidence="5" type="ORF">A1O3_02152</name>
</gene>
<proteinExistence type="inferred from homology"/>
<evidence type="ECO:0000256" key="3">
    <source>
        <dbReference type="PIRSR" id="PIRSR001221-1"/>
    </source>
</evidence>
<dbReference type="Gene3D" id="3.90.1300.10">
    <property type="entry name" value="Amidase signature (AS) domain"/>
    <property type="match status" value="1"/>
</dbReference>
<protein>
    <recommendedName>
        <fullName evidence="4">Amidase domain-containing protein</fullName>
    </recommendedName>
</protein>
<comment type="similarity">
    <text evidence="1">Belongs to the amidase family.</text>
</comment>
<comment type="caution">
    <text evidence="5">The sequence shown here is derived from an EMBL/GenBank/DDBJ whole genome shotgun (WGS) entry which is preliminary data.</text>
</comment>
<dbReference type="PIRSF" id="PIRSF001221">
    <property type="entry name" value="Amidase_fungi"/>
    <property type="match status" value="1"/>
</dbReference>
<dbReference type="EMBL" id="AMGY01000002">
    <property type="protein sequence ID" value="EXJ89088.1"/>
    <property type="molecule type" value="Genomic_DNA"/>
</dbReference>
<dbReference type="InterPro" id="IPR023631">
    <property type="entry name" value="Amidase_dom"/>
</dbReference>
<sequence>MMQWSKVAEEAQNTVLDAIPTAWRLAPTSKPKSPAASVIHVPRDCGVLTPKQIEITEQSLVALTEKIARRELTSVEVTEAFCARAAIAHQLTNCLTAFFPDEALLTAKAHDDHYAATGKVLGPLHGVPLAIKDQYHVRGHASTLGYVANYEIVSQEDAAIVRVLRDSGAVIFAQTTMPQTGMALETSSPLWGTTINPYNGLLVSGGSSGGDAVLVAMRGSPVCPSSDIGGSIRVPAAFNGLYSIKPSADRICKTGLSTTLGGQISIKTSCGPVCHSLDDLKLFVEIINAYPRLQFEPAVVPMPWRHLEPPQRKLTVALWKFDGVCMPHPPIVRALKETAEQLIASGHEVIEINLPLDSWKVALTTWKLYFQTGALELKARLAEGNEEMLPSLKRHLEVFGIKPLTAAESFGLNREMMEYKTTMSNWWSTSSRTSRGRPFDAIIAPVHPSASYTHNFPSWWGYSSIWNILDYPSLTLPLKKFRIAAELDPKDLTYTPLDNPFDKATYEMYDPKLFAAQPVCLQIVGRPFQDEELVSVTEVIDNVLNSGV</sequence>
<feature type="active site" description="Charge relay system" evidence="3">
    <location>
        <position position="207"/>
    </location>
</feature>
<dbReference type="RefSeq" id="XP_007730485.1">
    <property type="nucleotide sequence ID" value="XM_007732295.1"/>
</dbReference>